<dbReference type="Gene3D" id="3.30.390.30">
    <property type="match status" value="1"/>
</dbReference>
<dbReference type="PRINTS" id="PR00411">
    <property type="entry name" value="PNDRDTASEI"/>
</dbReference>
<dbReference type="Proteomes" id="UP000282957">
    <property type="component" value="Unassembled WGS sequence"/>
</dbReference>
<dbReference type="PANTHER" id="PTHR43429:SF3">
    <property type="entry name" value="NITRITE REDUCTASE [NAD(P)H]"/>
    <property type="match status" value="1"/>
</dbReference>
<dbReference type="InterPro" id="IPR050260">
    <property type="entry name" value="FAD-bd_OxRdtase"/>
</dbReference>
<dbReference type="PRINTS" id="PR00368">
    <property type="entry name" value="FADPNR"/>
</dbReference>
<dbReference type="SUPFAM" id="SSF51905">
    <property type="entry name" value="FAD/NAD(P)-binding domain"/>
    <property type="match status" value="2"/>
</dbReference>
<accession>A0A437MNR0</accession>
<dbReference type="OrthoDB" id="9768666at2"/>
<evidence type="ECO:0000256" key="1">
    <source>
        <dbReference type="ARBA" id="ARBA00001974"/>
    </source>
</evidence>
<dbReference type="InterPro" id="IPR041575">
    <property type="entry name" value="Rubredoxin_C"/>
</dbReference>
<reference evidence="7 8" key="1">
    <citation type="submission" date="2019-01" db="EMBL/GenBank/DDBJ databases">
        <authorList>
            <person name="Chen W.-M."/>
        </authorList>
    </citation>
    <scope>NUCLEOTIDE SEQUENCE [LARGE SCALE GENOMIC DNA]</scope>
    <source>
        <strain evidence="7 8">CCP-6</strain>
    </source>
</reference>
<keyword evidence="4" id="KW-0274">FAD</keyword>
<dbReference type="Gene3D" id="3.50.50.60">
    <property type="entry name" value="FAD/NAD(P)-binding domain"/>
    <property type="match status" value="2"/>
</dbReference>
<evidence type="ECO:0000256" key="2">
    <source>
        <dbReference type="ARBA" id="ARBA00006442"/>
    </source>
</evidence>
<name>A0A437MNR0_9PROT</name>
<evidence type="ECO:0000313" key="7">
    <source>
        <dbReference type="EMBL" id="RVT99250.1"/>
    </source>
</evidence>
<dbReference type="GO" id="GO:0016491">
    <property type="term" value="F:oxidoreductase activity"/>
    <property type="evidence" value="ECO:0007669"/>
    <property type="project" value="InterPro"/>
</dbReference>
<evidence type="ECO:0000259" key="6">
    <source>
        <dbReference type="Pfam" id="PF18267"/>
    </source>
</evidence>
<feature type="domain" description="NADH-rubredoxin oxidoreductase C-terminal" evidence="6">
    <location>
        <begin position="313"/>
        <end position="378"/>
    </location>
</feature>
<comment type="cofactor">
    <cofactor evidence="1">
        <name>FAD</name>
        <dbReference type="ChEBI" id="CHEBI:57692"/>
    </cofactor>
</comment>
<sequence length="399" mass="41695">MRIVVIGAGPAGTRAAVLAAERVPGASVTLLGAEPALPYDRVALSRLLAGEVETADLITHSLQALTARGIAFRPGTRVVSIDRAARLLRTARGEVIVYDRLILALGSSAVRLPVPGGNLPGVVCFRDMADVRQMMQAAREFGRAVVIGGGLLGLEAAAGLAHRGMRVTVVHGTAWPMNRQIDAFAGGLLGGRMERRGIRFVMPAATMAIEGTERATGVRLADGRVLPAELVVMAVGIRPNTALAADCGLDVGQGIRTDAALRSSDPAIQAIGECAEVEGVCVGLVAPALEQAEAAIHALAGDLARWAPRPDSAALKISGTAVWSAGEIDAADTETLTLLDEQEDCYRRLSLRDGRLVGAVLYGDTADAGFYMDLIKRRADVGAQRQLLAFGQAYLKDAA</sequence>
<comment type="caution">
    <text evidence="7">The sequence shown here is derived from an EMBL/GenBank/DDBJ whole genome shotgun (WGS) entry which is preliminary data.</text>
</comment>
<keyword evidence="3" id="KW-0285">Flavoprotein</keyword>
<protein>
    <submittedName>
        <fullName evidence="7">NAD(P)/FAD-dependent oxidoreductase</fullName>
    </submittedName>
</protein>
<dbReference type="Pfam" id="PF07992">
    <property type="entry name" value="Pyr_redox_2"/>
    <property type="match status" value="1"/>
</dbReference>
<dbReference type="InterPro" id="IPR036188">
    <property type="entry name" value="FAD/NAD-bd_sf"/>
</dbReference>
<dbReference type="InterPro" id="IPR016156">
    <property type="entry name" value="FAD/NAD-linked_Rdtase_dimer_sf"/>
</dbReference>
<feature type="domain" description="FAD/NAD(P)-binding" evidence="5">
    <location>
        <begin position="1"/>
        <end position="295"/>
    </location>
</feature>
<dbReference type="AlphaFoldDB" id="A0A437MNR0"/>
<keyword evidence="8" id="KW-1185">Reference proteome</keyword>
<evidence type="ECO:0000313" key="8">
    <source>
        <dbReference type="Proteomes" id="UP000282957"/>
    </source>
</evidence>
<evidence type="ECO:0000256" key="4">
    <source>
        <dbReference type="ARBA" id="ARBA00022827"/>
    </source>
</evidence>
<evidence type="ECO:0000256" key="3">
    <source>
        <dbReference type="ARBA" id="ARBA00022630"/>
    </source>
</evidence>
<comment type="similarity">
    <text evidence="2">Belongs to the FAD-dependent oxidoreductase family.</text>
</comment>
<dbReference type="EMBL" id="SACL01000001">
    <property type="protein sequence ID" value="RVT99250.1"/>
    <property type="molecule type" value="Genomic_DNA"/>
</dbReference>
<dbReference type="Pfam" id="PF18267">
    <property type="entry name" value="Rubredoxin_C"/>
    <property type="match status" value="1"/>
</dbReference>
<dbReference type="InterPro" id="IPR023753">
    <property type="entry name" value="FAD/NAD-binding_dom"/>
</dbReference>
<organism evidence="7 8">
    <name type="scientific">Rhodovarius crocodyli</name>
    <dbReference type="NCBI Taxonomy" id="1979269"/>
    <lineage>
        <taxon>Bacteria</taxon>
        <taxon>Pseudomonadati</taxon>
        <taxon>Pseudomonadota</taxon>
        <taxon>Alphaproteobacteria</taxon>
        <taxon>Acetobacterales</taxon>
        <taxon>Roseomonadaceae</taxon>
        <taxon>Rhodovarius</taxon>
    </lineage>
</organism>
<evidence type="ECO:0000259" key="5">
    <source>
        <dbReference type="Pfam" id="PF07992"/>
    </source>
</evidence>
<dbReference type="PANTHER" id="PTHR43429">
    <property type="entry name" value="PYRIDINE NUCLEOTIDE-DISULFIDE OXIDOREDUCTASE DOMAIN-CONTAINING"/>
    <property type="match status" value="1"/>
</dbReference>
<dbReference type="RefSeq" id="WP_127786072.1">
    <property type="nucleotide sequence ID" value="NZ_SACL01000001.1"/>
</dbReference>
<proteinExistence type="inferred from homology"/>
<gene>
    <name evidence="7" type="ORF">EOD42_03895</name>
</gene>